<accession>A0A1S8AQX4</accession>
<organism evidence="1 2">
    <name type="scientific">Natrinema saccharevitans</name>
    <dbReference type="NCBI Taxonomy" id="301967"/>
    <lineage>
        <taxon>Archaea</taxon>
        <taxon>Methanobacteriati</taxon>
        <taxon>Methanobacteriota</taxon>
        <taxon>Stenosarchaea group</taxon>
        <taxon>Halobacteria</taxon>
        <taxon>Halobacteriales</taxon>
        <taxon>Natrialbaceae</taxon>
        <taxon>Natrinema</taxon>
    </lineage>
</organism>
<protein>
    <submittedName>
        <fullName evidence="1">Uncharacterized protein</fullName>
    </submittedName>
</protein>
<dbReference type="EMBL" id="LWLN01000003">
    <property type="protein sequence ID" value="OLZ39062.1"/>
    <property type="molecule type" value="Genomic_DNA"/>
</dbReference>
<name>A0A1S8AQX4_9EURY</name>
<dbReference type="PROSITE" id="PS51318">
    <property type="entry name" value="TAT"/>
    <property type="match status" value="1"/>
</dbReference>
<dbReference type="STRING" id="301967.A6E15_19040"/>
<evidence type="ECO:0000313" key="2">
    <source>
        <dbReference type="Proteomes" id="UP000189370"/>
    </source>
</evidence>
<dbReference type="Proteomes" id="UP000189370">
    <property type="component" value="Unassembled WGS sequence"/>
</dbReference>
<dbReference type="InterPro" id="IPR006311">
    <property type="entry name" value="TAT_signal"/>
</dbReference>
<dbReference type="RefSeq" id="WP_076148798.1">
    <property type="nucleotide sequence ID" value="NZ_LWLN01000003.1"/>
</dbReference>
<dbReference type="AlphaFoldDB" id="A0A1S8AQX4"/>
<proteinExistence type="predicted"/>
<reference evidence="2" key="1">
    <citation type="submission" date="2016-04" db="EMBL/GenBank/DDBJ databases">
        <authorList>
            <person name="Chen S.-C."/>
            <person name="Lai M.-C."/>
        </authorList>
    </citation>
    <scope>NUCLEOTIDE SEQUENCE [LARGE SCALE GENOMIC DNA]</scope>
    <source>
        <strain evidence="2">AB14</strain>
    </source>
</reference>
<sequence length="265" mass="29259">MSTETDGDEPVVGRREVLRGGAAAVTSIVGTLSLTGVAAASHADSKPNSVTLTYDEGVLRQYRPMLDLQDVTYSNRPTLRGWVASSSDEDTTVLVYACEYAKQESSWYGFTFDLTSHSGDHEWIYVVVDDASGEIVETDYTAYHWLRGRETAPTIYEDSDGPHPVYRVDGNFHHYYPIGATEGELLEVESLGDPETQSGGVYSWLDNGMEEDLRRGAVHNPWLMVGSSGYSDWWTRQGLSWKNQFLTTMYAAGVAGAETADRGDI</sequence>
<evidence type="ECO:0000313" key="1">
    <source>
        <dbReference type="EMBL" id="OLZ39062.1"/>
    </source>
</evidence>
<keyword evidence="2" id="KW-1185">Reference proteome</keyword>
<comment type="caution">
    <text evidence="1">The sequence shown here is derived from an EMBL/GenBank/DDBJ whole genome shotgun (WGS) entry which is preliminary data.</text>
</comment>
<dbReference type="OrthoDB" id="202444at2157"/>
<gene>
    <name evidence="1" type="ORF">A6E15_19040</name>
</gene>